<dbReference type="Proteomes" id="UP001519343">
    <property type="component" value="Unassembled WGS sequence"/>
</dbReference>
<dbReference type="InterPro" id="IPR016181">
    <property type="entry name" value="Acyl_CoA_acyltransferase"/>
</dbReference>
<dbReference type="SUPFAM" id="SSF55729">
    <property type="entry name" value="Acyl-CoA N-acyltransferases (Nat)"/>
    <property type="match status" value="1"/>
</dbReference>
<evidence type="ECO:0000313" key="3">
    <source>
        <dbReference type="Proteomes" id="UP001519343"/>
    </source>
</evidence>
<dbReference type="EMBL" id="JAGGKT010000002">
    <property type="protein sequence ID" value="MBP1930827.1"/>
    <property type="molecule type" value="Genomic_DNA"/>
</dbReference>
<dbReference type="Pfam" id="PF13302">
    <property type="entry name" value="Acetyltransf_3"/>
    <property type="match status" value="1"/>
</dbReference>
<gene>
    <name evidence="2" type="ORF">J2Z37_000824</name>
</gene>
<dbReference type="InterPro" id="IPR000182">
    <property type="entry name" value="GNAT_dom"/>
</dbReference>
<keyword evidence="3" id="KW-1185">Reference proteome</keyword>
<proteinExistence type="predicted"/>
<protein>
    <submittedName>
        <fullName evidence="2">RimJ/RimL family protein N-acetyltransferase</fullName>
    </submittedName>
</protein>
<feature type="domain" description="N-acetyltransferase" evidence="1">
    <location>
        <begin position="46"/>
        <end position="172"/>
    </location>
</feature>
<sequence>MMEILESYKRATSDHIDRFCIPIQFNGEVIGRLRPVTFESLQNEEEMRKLAEWRRASAEWFTTQFSVSEVGTREWIREQVLHAQDRILFFVDDPSLTPIGQVGLCHYDEQKKECEFDNLLRGEKGQFANLIIPALIALGLWSIKVLDIQQGYLQVLANNFRAIHIYQKLGFQEVKRTPLVKRVEGKVVRWVPATDPATVATERHLVTMVIERKIFENLYKQGR</sequence>
<accession>A0ABS4GKN8</accession>
<comment type="caution">
    <text evidence="2">The sequence shown here is derived from an EMBL/GenBank/DDBJ whole genome shotgun (WGS) entry which is preliminary data.</text>
</comment>
<reference evidence="2 3" key="1">
    <citation type="submission" date="2021-03" db="EMBL/GenBank/DDBJ databases">
        <title>Genomic Encyclopedia of Type Strains, Phase IV (KMG-IV): sequencing the most valuable type-strain genomes for metagenomic binning, comparative biology and taxonomic classification.</title>
        <authorList>
            <person name="Goeker M."/>
        </authorList>
    </citation>
    <scope>NUCLEOTIDE SEQUENCE [LARGE SCALE GENOMIC DNA]</scope>
    <source>
        <strain evidence="2 3">DSM 24738</strain>
    </source>
</reference>
<name>A0ABS4GKN8_9BACL</name>
<organism evidence="2 3">
    <name type="scientific">Ammoniphilus resinae</name>
    <dbReference type="NCBI Taxonomy" id="861532"/>
    <lineage>
        <taxon>Bacteria</taxon>
        <taxon>Bacillati</taxon>
        <taxon>Bacillota</taxon>
        <taxon>Bacilli</taxon>
        <taxon>Bacillales</taxon>
        <taxon>Paenibacillaceae</taxon>
        <taxon>Aneurinibacillus group</taxon>
        <taxon>Ammoniphilus</taxon>
    </lineage>
</organism>
<evidence type="ECO:0000259" key="1">
    <source>
        <dbReference type="Pfam" id="PF13302"/>
    </source>
</evidence>
<dbReference type="Gene3D" id="3.40.630.30">
    <property type="match status" value="1"/>
</dbReference>
<evidence type="ECO:0000313" key="2">
    <source>
        <dbReference type="EMBL" id="MBP1930827.1"/>
    </source>
</evidence>